<proteinExistence type="predicted"/>
<accession>A0A4R8WKS3</accession>
<keyword evidence="1" id="KW-0805">Transcription regulation</keyword>
<dbReference type="SMART" id="SM00354">
    <property type="entry name" value="HTH_LACI"/>
    <property type="match status" value="1"/>
</dbReference>
<keyword evidence="6" id="KW-1185">Reference proteome</keyword>
<evidence type="ECO:0000313" key="5">
    <source>
        <dbReference type="EMBL" id="TFC11384.1"/>
    </source>
</evidence>
<evidence type="ECO:0000256" key="1">
    <source>
        <dbReference type="ARBA" id="ARBA00023015"/>
    </source>
</evidence>
<reference evidence="5 6" key="1">
    <citation type="submission" date="2019-03" db="EMBL/GenBank/DDBJ databases">
        <title>Genomics of glacier-inhabiting Cryobacterium strains.</title>
        <authorList>
            <person name="Liu Q."/>
            <person name="Xin Y.-H."/>
        </authorList>
    </citation>
    <scope>NUCLEOTIDE SEQUENCE [LARGE SCALE GENOMIC DNA]</scope>
    <source>
        <strain evidence="5 6">MDT1-3</strain>
    </source>
</reference>
<protein>
    <submittedName>
        <fullName evidence="5">LacI family transcriptional regulator</fullName>
    </submittedName>
</protein>
<dbReference type="EMBL" id="SOFP01000070">
    <property type="protein sequence ID" value="TFC11384.1"/>
    <property type="molecule type" value="Genomic_DNA"/>
</dbReference>
<dbReference type="SUPFAM" id="SSF53822">
    <property type="entry name" value="Periplasmic binding protein-like I"/>
    <property type="match status" value="1"/>
</dbReference>
<dbReference type="InterPro" id="IPR046335">
    <property type="entry name" value="LacI/GalR-like_sensor"/>
</dbReference>
<dbReference type="SUPFAM" id="SSF47413">
    <property type="entry name" value="lambda repressor-like DNA-binding domains"/>
    <property type="match status" value="1"/>
</dbReference>
<sequence length="375" mass="40498">MDRLPTIEDVARAAQVSRQTVSNVLNTPAIVKPETRKRVEVAIRKLAYRPHASARRLRMRKSSTIAIRLDPMTNGISGALLDRFLHALTEQADARGIRILLFTAADPAAEIEQIRKLRAGADVDAFVLTATFHGDPRTEWLVEHDVPFVTFGRPWGVNDMNNPKHLWVDVDGFAGMREATLHLIDAGSSRIGFVGWPSLSGTGDDRRRGWQAAVEERLFPGDGDLAALNLSVEDLLEDARDAVVALLESDERIDGLVCASDTLALGAMIAAASVGRSDLPIIGFDNSPVGQAIGLSSVDQALDEVARGALELLLGETGGDLVRRDAAAAGDTRHRLITPHLVIRQPLRLLAPDAVSIPTATKNAVGNHRNGKESQ</sequence>
<evidence type="ECO:0000313" key="6">
    <source>
        <dbReference type="Proteomes" id="UP000298412"/>
    </source>
</evidence>
<dbReference type="InterPro" id="IPR028082">
    <property type="entry name" value="Peripla_BP_I"/>
</dbReference>
<dbReference type="CDD" id="cd01392">
    <property type="entry name" value="HTH_LacI"/>
    <property type="match status" value="1"/>
</dbReference>
<dbReference type="PANTHER" id="PTHR30146:SF109">
    <property type="entry name" value="HTH-TYPE TRANSCRIPTIONAL REGULATOR GALS"/>
    <property type="match status" value="1"/>
</dbReference>
<gene>
    <name evidence="5" type="ORF">E3O19_14065</name>
</gene>
<dbReference type="RefSeq" id="WP_134568587.1">
    <property type="nucleotide sequence ID" value="NZ_SOFP01000070.1"/>
</dbReference>
<dbReference type="PROSITE" id="PS50932">
    <property type="entry name" value="HTH_LACI_2"/>
    <property type="match status" value="1"/>
</dbReference>
<dbReference type="GO" id="GO:0003700">
    <property type="term" value="F:DNA-binding transcription factor activity"/>
    <property type="evidence" value="ECO:0007669"/>
    <property type="project" value="TreeGrafter"/>
</dbReference>
<dbReference type="InterPro" id="IPR000843">
    <property type="entry name" value="HTH_LacI"/>
</dbReference>
<organism evidence="5 6">
    <name type="scientific">Cryobacterium algoritolerans</name>
    <dbReference type="NCBI Taxonomy" id="1259184"/>
    <lineage>
        <taxon>Bacteria</taxon>
        <taxon>Bacillati</taxon>
        <taxon>Actinomycetota</taxon>
        <taxon>Actinomycetes</taxon>
        <taxon>Micrococcales</taxon>
        <taxon>Microbacteriaceae</taxon>
        <taxon>Cryobacterium</taxon>
    </lineage>
</organism>
<dbReference type="InterPro" id="IPR010982">
    <property type="entry name" value="Lambda_DNA-bd_dom_sf"/>
</dbReference>
<name>A0A4R8WKS3_9MICO</name>
<evidence type="ECO:0000256" key="3">
    <source>
        <dbReference type="ARBA" id="ARBA00023163"/>
    </source>
</evidence>
<dbReference type="Pfam" id="PF00356">
    <property type="entry name" value="LacI"/>
    <property type="match status" value="1"/>
</dbReference>
<dbReference type="Gene3D" id="1.10.260.40">
    <property type="entry name" value="lambda repressor-like DNA-binding domains"/>
    <property type="match status" value="1"/>
</dbReference>
<dbReference type="PANTHER" id="PTHR30146">
    <property type="entry name" value="LACI-RELATED TRANSCRIPTIONAL REPRESSOR"/>
    <property type="match status" value="1"/>
</dbReference>
<evidence type="ECO:0000259" key="4">
    <source>
        <dbReference type="PROSITE" id="PS50932"/>
    </source>
</evidence>
<comment type="caution">
    <text evidence="5">The sequence shown here is derived from an EMBL/GenBank/DDBJ whole genome shotgun (WGS) entry which is preliminary data.</text>
</comment>
<dbReference type="Proteomes" id="UP000298412">
    <property type="component" value="Unassembled WGS sequence"/>
</dbReference>
<keyword evidence="2" id="KW-0238">DNA-binding</keyword>
<evidence type="ECO:0000256" key="2">
    <source>
        <dbReference type="ARBA" id="ARBA00023125"/>
    </source>
</evidence>
<feature type="domain" description="HTH lacI-type" evidence="4">
    <location>
        <begin position="5"/>
        <end position="59"/>
    </location>
</feature>
<dbReference type="Pfam" id="PF13377">
    <property type="entry name" value="Peripla_BP_3"/>
    <property type="match status" value="1"/>
</dbReference>
<dbReference type="PROSITE" id="PS00356">
    <property type="entry name" value="HTH_LACI_1"/>
    <property type="match status" value="1"/>
</dbReference>
<keyword evidence="3" id="KW-0804">Transcription</keyword>
<dbReference type="OrthoDB" id="3430936at2"/>
<dbReference type="AlphaFoldDB" id="A0A4R8WKS3"/>
<dbReference type="Gene3D" id="3.40.50.2300">
    <property type="match status" value="2"/>
</dbReference>
<dbReference type="GO" id="GO:0000976">
    <property type="term" value="F:transcription cis-regulatory region binding"/>
    <property type="evidence" value="ECO:0007669"/>
    <property type="project" value="TreeGrafter"/>
</dbReference>